<sequence>MNAFERSEDSPRFVIGRDTNGFWAARSADGQEGGLFVSRDQAEKFARERGAAVARKREPVRLWPRP</sequence>
<name>A0A212Q540_RHOAC</name>
<keyword evidence="2" id="KW-1185">Reference proteome</keyword>
<evidence type="ECO:0000313" key="2">
    <source>
        <dbReference type="Proteomes" id="UP000198418"/>
    </source>
</evidence>
<reference evidence="2" key="1">
    <citation type="submission" date="2017-06" db="EMBL/GenBank/DDBJ databases">
        <authorList>
            <person name="Varghese N."/>
            <person name="Submissions S."/>
        </authorList>
    </citation>
    <scope>NUCLEOTIDE SEQUENCE [LARGE SCALE GENOMIC DNA]</scope>
    <source>
        <strain evidence="2">DSM 137</strain>
    </source>
</reference>
<evidence type="ECO:0008006" key="3">
    <source>
        <dbReference type="Google" id="ProtNLM"/>
    </source>
</evidence>
<dbReference type="EMBL" id="FYDG01000001">
    <property type="protein sequence ID" value="SNB54340.1"/>
    <property type="molecule type" value="Genomic_DNA"/>
</dbReference>
<dbReference type="OrthoDB" id="8454620at2"/>
<protein>
    <recommendedName>
        <fullName evidence="3">DUF2188 domain-containing protein</fullName>
    </recommendedName>
</protein>
<proteinExistence type="predicted"/>
<dbReference type="Proteomes" id="UP000198418">
    <property type="component" value="Unassembled WGS sequence"/>
</dbReference>
<organism evidence="1 2">
    <name type="scientific">Rhodoblastus acidophilus</name>
    <name type="common">Rhodopseudomonas acidophila</name>
    <dbReference type="NCBI Taxonomy" id="1074"/>
    <lineage>
        <taxon>Bacteria</taxon>
        <taxon>Pseudomonadati</taxon>
        <taxon>Pseudomonadota</taxon>
        <taxon>Alphaproteobacteria</taxon>
        <taxon>Hyphomicrobiales</taxon>
        <taxon>Rhodoblastaceae</taxon>
        <taxon>Rhodoblastus</taxon>
    </lineage>
</organism>
<evidence type="ECO:0000313" key="1">
    <source>
        <dbReference type="EMBL" id="SNB54340.1"/>
    </source>
</evidence>
<gene>
    <name evidence="1" type="ORF">SAMN06265338_101389</name>
</gene>
<dbReference type="RefSeq" id="WP_088518868.1">
    <property type="nucleotide sequence ID" value="NZ_FYDG01000001.1"/>
</dbReference>
<dbReference type="AlphaFoldDB" id="A0A212Q540"/>
<accession>A0A212Q540</accession>